<proteinExistence type="predicted"/>
<evidence type="ECO:0000313" key="2">
    <source>
        <dbReference type="EMBL" id="JAE22493.1"/>
    </source>
</evidence>
<protein>
    <submittedName>
        <fullName evidence="2">Uncharacterized protein</fullName>
    </submittedName>
</protein>
<dbReference type="EMBL" id="GBRH01175403">
    <property type="protein sequence ID" value="JAE22493.1"/>
    <property type="molecule type" value="Transcribed_RNA"/>
</dbReference>
<name>A0A0A9GPA2_ARUDO</name>
<feature type="region of interest" description="Disordered" evidence="1">
    <location>
        <begin position="19"/>
        <end position="40"/>
    </location>
</feature>
<reference evidence="2" key="1">
    <citation type="submission" date="2014-09" db="EMBL/GenBank/DDBJ databases">
        <authorList>
            <person name="Magalhaes I.L.F."/>
            <person name="Oliveira U."/>
            <person name="Santos F.R."/>
            <person name="Vidigal T.H.D.A."/>
            <person name="Brescovit A.D."/>
            <person name="Santos A.J."/>
        </authorList>
    </citation>
    <scope>NUCLEOTIDE SEQUENCE</scope>
    <source>
        <tissue evidence="2">Shoot tissue taken approximately 20 cm above the soil surface</tissue>
    </source>
</reference>
<dbReference type="AlphaFoldDB" id="A0A0A9GPA2"/>
<sequence length="40" mass="4423">MVTDRCRTVNGIVRSIAHSIRKQSSAATDSARSWNKSCTK</sequence>
<organism evidence="2">
    <name type="scientific">Arundo donax</name>
    <name type="common">Giant reed</name>
    <name type="synonym">Donax arundinaceus</name>
    <dbReference type="NCBI Taxonomy" id="35708"/>
    <lineage>
        <taxon>Eukaryota</taxon>
        <taxon>Viridiplantae</taxon>
        <taxon>Streptophyta</taxon>
        <taxon>Embryophyta</taxon>
        <taxon>Tracheophyta</taxon>
        <taxon>Spermatophyta</taxon>
        <taxon>Magnoliopsida</taxon>
        <taxon>Liliopsida</taxon>
        <taxon>Poales</taxon>
        <taxon>Poaceae</taxon>
        <taxon>PACMAD clade</taxon>
        <taxon>Arundinoideae</taxon>
        <taxon>Arundineae</taxon>
        <taxon>Arundo</taxon>
    </lineage>
</organism>
<evidence type="ECO:0000256" key="1">
    <source>
        <dbReference type="SAM" id="MobiDB-lite"/>
    </source>
</evidence>
<reference evidence="2" key="2">
    <citation type="journal article" date="2015" name="Data Brief">
        <title>Shoot transcriptome of the giant reed, Arundo donax.</title>
        <authorList>
            <person name="Barrero R.A."/>
            <person name="Guerrero F.D."/>
            <person name="Moolhuijzen P."/>
            <person name="Goolsby J.A."/>
            <person name="Tidwell J."/>
            <person name="Bellgard S.E."/>
            <person name="Bellgard M.I."/>
        </authorList>
    </citation>
    <scope>NUCLEOTIDE SEQUENCE</scope>
    <source>
        <tissue evidence="2">Shoot tissue taken approximately 20 cm above the soil surface</tissue>
    </source>
</reference>
<feature type="compositionally biased region" description="Polar residues" evidence="1">
    <location>
        <begin position="22"/>
        <end position="40"/>
    </location>
</feature>
<accession>A0A0A9GPA2</accession>